<dbReference type="Proteomes" id="UP000189911">
    <property type="component" value="Chromosome F"/>
</dbReference>
<evidence type="ECO:0000256" key="4">
    <source>
        <dbReference type="ARBA" id="ARBA00022829"/>
    </source>
</evidence>
<dbReference type="PANTHER" id="PTHR12792:SF0">
    <property type="entry name" value="SEPARIN"/>
    <property type="match status" value="1"/>
</dbReference>
<dbReference type="InterPro" id="IPR030397">
    <property type="entry name" value="SEPARIN_core_dom"/>
</dbReference>
<gene>
    <name evidence="6" type="ORF">LANO_0F09670G</name>
</gene>
<protein>
    <recommendedName>
        <fullName evidence="2">separase</fullName>
        <ecNumber evidence="2">3.4.22.49</ecNumber>
    </recommendedName>
</protein>
<dbReference type="EMBL" id="LT598452">
    <property type="protein sequence ID" value="SCV01005.1"/>
    <property type="molecule type" value="Genomic_DNA"/>
</dbReference>
<evidence type="ECO:0000259" key="5">
    <source>
        <dbReference type="PROSITE" id="PS51700"/>
    </source>
</evidence>
<dbReference type="InterPro" id="IPR005314">
    <property type="entry name" value="Peptidase_C50"/>
</dbReference>
<evidence type="ECO:0000256" key="3">
    <source>
        <dbReference type="ARBA" id="ARBA00022801"/>
    </source>
</evidence>
<dbReference type="GO" id="GO:0044732">
    <property type="term" value="C:mitotic spindle pole body"/>
    <property type="evidence" value="ECO:0007669"/>
    <property type="project" value="TreeGrafter"/>
</dbReference>
<dbReference type="PROSITE" id="PS51700">
    <property type="entry name" value="SEPARIN"/>
    <property type="match status" value="1"/>
</dbReference>
<dbReference type="OrthoDB" id="10255632at2759"/>
<proteinExistence type="predicted"/>
<dbReference type="GO" id="GO:0006508">
    <property type="term" value="P:proteolysis"/>
    <property type="evidence" value="ECO:0007669"/>
    <property type="project" value="InterPro"/>
</dbReference>
<dbReference type="PANTHER" id="PTHR12792">
    <property type="entry name" value="EXTRA SPINDLE POLES 1-RELATED"/>
    <property type="match status" value="1"/>
</dbReference>
<organism evidence="6 7">
    <name type="scientific">Lachancea nothofagi CBS 11611</name>
    <dbReference type="NCBI Taxonomy" id="1266666"/>
    <lineage>
        <taxon>Eukaryota</taxon>
        <taxon>Fungi</taxon>
        <taxon>Dikarya</taxon>
        <taxon>Ascomycota</taxon>
        <taxon>Saccharomycotina</taxon>
        <taxon>Saccharomycetes</taxon>
        <taxon>Saccharomycetales</taxon>
        <taxon>Saccharomycetaceae</taxon>
        <taxon>Lachancea</taxon>
    </lineage>
</organism>
<evidence type="ECO:0000256" key="1">
    <source>
        <dbReference type="ARBA" id="ARBA00000451"/>
    </source>
</evidence>
<dbReference type="GO" id="GO:0004197">
    <property type="term" value="F:cysteine-type endopeptidase activity"/>
    <property type="evidence" value="ECO:0007669"/>
    <property type="project" value="InterPro"/>
</dbReference>
<evidence type="ECO:0000256" key="2">
    <source>
        <dbReference type="ARBA" id="ARBA00012489"/>
    </source>
</evidence>
<dbReference type="GO" id="GO:0005737">
    <property type="term" value="C:cytoplasm"/>
    <property type="evidence" value="ECO:0007669"/>
    <property type="project" value="TreeGrafter"/>
</dbReference>
<accession>A0A1G4KA00</accession>
<dbReference type="GO" id="GO:0005634">
    <property type="term" value="C:nucleus"/>
    <property type="evidence" value="ECO:0007669"/>
    <property type="project" value="InterPro"/>
</dbReference>
<evidence type="ECO:0000313" key="6">
    <source>
        <dbReference type="EMBL" id="SCV01005.1"/>
    </source>
</evidence>
<dbReference type="Pfam" id="PF03568">
    <property type="entry name" value="Separin_C"/>
    <property type="match status" value="1"/>
</dbReference>
<comment type="catalytic activity">
    <reaction evidence="1">
        <text>All bonds known to be hydrolyzed by this endopeptidase have arginine in P1 and an acidic residue in P4. P6 is often occupied by an acidic residue or by a hydroxy-amino-acid residue, the phosphorylation of which enhances cleavage.</text>
        <dbReference type="EC" id="3.4.22.49"/>
    </reaction>
</comment>
<keyword evidence="4" id="KW-0159">Chromosome partition</keyword>
<dbReference type="GO" id="GO:0072686">
    <property type="term" value="C:mitotic spindle"/>
    <property type="evidence" value="ECO:0007669"/>
    <property type="project" value="TreeGrafter"/>
</dbReference>
<sequence length="1620" mass="184844">MGERDAALNDINLNTPVPSLKTKDTPHDNFLETADMNGENCAANSFSGPIGSEYASEASKYTSVIEGFLKCPSLNKFETVSESLTRLYRAYMWKHHFKKVRELTKRNMLAVIKLLEIGETNLAARGVMLVFNETNPHQINTLDQLLLADFTSCNNYYLLALKLLALQIIIKGRTHDAHCETILTVFAKDSRYLLKGGKTKISSMSKVLLNFFSLLPKYKALFGLKFLQYVRQFDLDYKSFIKNMSLPQFQTLIQKWAKTSISDIEEFLNLYYVSYSRHFATADKLMLRDIVEHKTVNRIKALPGLFNSLSIHQWNSHLKTLSSMSNNEQNSLVEFVEVKIHEKACSVPKVASLVLNFMQFANARFVPASSHFWRLFDKLTVFLNSNLETIAMHVLKELMESMSEFCLNNMELKRLLNIANVAYNAFIIHKMEVFLMEAARFDRLSQTMTEGLDLNLSKLEKFMSCVSNNYRVELFNSLFNVFTCFRYDTLAPLLEMVGKFSKCYKLLRLPSLHCLNGASELMICLLSTSQSLDLEAIPHWSPLCQMMYYSHEKSRKGNDTHVSNKKDELDPLKLYEPLVRTAYYLGLEREQEACLRLPKIADVYIEKWVKRPISSDEDISAFEISLIQVLFGALKFNKFYRKVISLAEALLSSNKSYFEKCAEFSQGQLVFAYAGLQMKKNTLESIRKLRFMSHSPVITDMNVNEASDFVEVRLLSFEEHKDYTAFNKFFNQDLPKSRREMLDVGNVTKMPTKSYLRVLLLNIKILNTASTLQLHNNNMKAALIESKRSLKLCQTLLKKVSKLDQQVKWELLTCLGKSFTDIIKIYTQVGISKDCEFYVTEYLRFACSINIPILVHDCLHVSLNYYKLTGQSGLIHTLLKKANSMFDKLDGSENIEALSKFLLNNNEGEKLLNSLNLFFKDQTTETLLYDYWKLQLGETLSYSHADPLFNKINDINKGKKLYAKIARQMDTDPFFGSMKESVTAIPSCALPAQQSKVLHPGKNEFDTPVKRKLFPFASTNSPRPSSLTPRGKSLKQNFDRARTVNDLKIVINLIEALDLKGMKNFEIRDASDLYSLSLSLMSSITVSKVSAIVLDQKLALSDIPKFLPLHFDKVFTSLGNEIYASFAPNVIETESLSINAEIQNLLESQSILFSTCQEAFNIITIDVCGITGDLMLSKLESNKNPICLRLPVSRHSSRDVDETPFKFEDAIRELKCIIEESNRSTSIEVTSKINTKEERKEWWQHRYGLDSRLKTLLTKIERSWFCGFKTFFSQCLVEQKYLDSFRIKFEEILQQTLPTRKQFGSPDHFLRIDDVILELLLKLNPTDKDFMELMEDVIFFVFDLLLFHGEENAYDEVDTNLLHVQLEELIKDYHKEVTSPNILSHTFLVVCSAGHLIPWESLSFLADTSVSRIPCIQSLADILQKRQLPLSPTIDLNEKMSMILNPDGDLIRTQENFKGVFEQWKDAVPHSSLLVGKKPEEAQLVDMLICSKVFIYVGHGGGEQYVRLKKIKELDSAAPSFLLGCSSAYMDSRGKLEPSGVIYSYLLGGSSMVVGNLWDVTDKDIDKFSGAMFGELGLMGEGKEGKTVSQAVSLARNSCHLKYLNGAAPVVYGLPLKFRR</sequence>
<name>A0A1G4KA00_9SACH</name>
<keyword evidence="7" id="KW-1185">Reference proteome</keyword>
<feature type="domain" description="Peptidase C50" evidence="5">
    <location>
        <begin position="1437"/>
        <end position="1536"/>
    </location>
</feature>
<dbReference type="EC" id="3.4.22.49" evidence="2"/>
<dbReference type="GO" id="GO:0051307">
    <property type="term" value="P:meiotic chromosome separation"/>
    <property type="evidence" value="ECO:0007669"/>
    <property type="project" value="TreeGrafter"/>
</dbReference>
<reference evidence="7" key="1">
    <citation type="submission" date="2016-03" db="EMBL/GenBank/DDBJ databases">
        <authorList>
            <person name="Devillers Hugo."/>
        </authorList>
    </citation>
    <scope>NUCLEOTIDE SEQUENCE [LARGE SCALE GENOMIC DNA]</scope>
</reference>
<evidence type="ECO:0000313" key="7">
    <source>
        <dbReference type="Proteomes" id="UP000189911"/>
    </source>
</evidence>
<keyword evidence="3" id="KW-0378">Hydrolase</keyword>